<reference evidence="1 2" key="1">
    <citation type="journal article" date="2021" name="Hortic Res">
        <title>Chromosome-scale assembly of the Dendrobium chrysotoxum genome enhances the understanding of orchid evolution.</title>
        <authorList>
            <person name="Zhang Y."/>
            <person name="Zhang G.Q."/>
            <person name="Zhang D."/>
            <person name="Liu X.D."/>
            <person name="Xu X.Y."/>
            <person name="Sun W.H."/>
            <person name="Yu X."/>
            <person name="Zhu X."/>
            <person name="Wang Z.W."/>
            <person name="Zhao X."/>
            <person name="Zhong W.Y."/>
            <person name="Chen H."/>
            <person name="Yin W.L."/>
            <person name="Huang T."/>
            <person name="Niu S.C."/>
            <person name="Liu Z.J."/>
        </authorList>
    </citation>
    <scope>NUCLEOTIDE SEQUENCE [LARGE SCALE GENOMIC DNA]</scope>
    <source>
        <strain evidence="1">Lindl</strain>
    </source>
</reference>
<dbReference type="Proteomes" id="UP000775213">
    <property type="component" value="Unassembled WGS sequence"/>
</dbReference>
<name>A0AAV7GXK3_DENCH</name>
<protein>
    <submittedName>
        <fullName evidence="1">Uncharacterized protein</fullName>
    </submittedName>
</protein>
<proteinExistence type="predicted"/>
<dbReference type="AlphaFoldDB" id="A0AAV7GXK3"/>
<comment type="caution">
    <text evidence="1">The sequence shown here is derived from an EMBL/GenBank/DDBJ whole genome shotgun (WGS) entry which is preliminary data.</text>
</comment>
<dbReference type="EMBL" id="JAGFBR010000010">
    <property type="protein sequence ID" value="KAH0460307.1"/>
    <property type="molecule type" value="Genomic_DNA"/>
</dbReference>
<evidence type="ECO:0000313" key="2">
    <source>
        <dbReference type="Proteomes" id="UP000775213"/>
    </source>
</evidence>
<organism evidence="1 2">
    <name type="scientific">Dendrobium chrysotoxum</name>
    <name type="common">Orchid</name>
    <dbReference type="NCBI Taxonomy" id="161865"/>
    <lineage>
        <taxon>Eukaryota</taxon>
        <taxon>Viridiplantae</taxon>
        <taxon>Streptophyta</taxon>
        <taxon>Embryophyta</taxon>
        <taxon>Tracheophyta</taxon>
        <taxon>Spermatophyta</taxon>
        <taxon>Magnoliopsida</taxon>
        <taxon>Liliopsida</taxon>
        <taxon>Asparagales</taxon>
        <taxon>Orchidaceae</taxon>
        <taxon>Epidendroideae</taxon>
        <taxon>Malaxideae</taxon>
        <taxon>Dendrobiinae</taxon>
        <taxon>Dendrobium</taxon>
    </lineage>
</organism>
<keyword evidence="2" id="KW-1185">Reference proteome</keyword>
<evidence type="ECO:0000313" key="1">
    <source>
        <dbReference type="EMBL" id="KAH0460307.1"/>
    </source>
</evidence>
<accession>A0AAV7GXK3</accession>
<sequence>MWRKRGREHEGLEVTVYDRIGWDYFSILRGGIRVKHPCLRAQTQRVSSSELLRRGNLVEMWAFRDESSKLCFAIGKNLDLKLSISRYIYI</sequence>
<gene>
    <name evidence="1" type="ORF">IEQ34_010970</name>
</gene>